<dbReference type="PIRSF" id="PIRSF003180">
    <property type="entry name" value="DiGMPpdiest_YuxH"/>
    <property type="match status" value="1"/>
</dbReference>
<dbReference type="InterPro" id="IPR014408">
    <property type="entry name" value="dGMP_Pdiesterase_EAL/HD-GYP"/>
</dbReference>
<dbReference type="Pfam" id="PF08668">
    <property type="entry name" value="HDOD"/>
    <property type="match status" value="1"/>
</dbReference>
<dbReference type="Gene3D" id="1.10.3210.10">
    <property type="entry name" value="Hypothetical protein af1432"/>
    <property type="match status" value="1"/>
</dbReference>
<dbReference type="PROSITE" id="PS50883">
    <property type="entry name" value="EAL"/>
    <property type="match status" value="1"/>
</dbReference>
<dbReference type="PROSITE" id="PS51833">
    <property type="entry name" value="HDOD"/>
    <property type="match status" value="1"/>
</dbReference>
<dbReference type="InterPro" id="IPR052340">
    <property type="entry name" value="RNase_Y/CdgJ"/>
</dbReference>
<gene>
    <name evidence="3" type="ORF">ACFY35_10000</name>
</gene>
<dbReference type="SUPFAM" id="SSF109604">
    <property type="entry name" value="HD-domain/PDEase-like"/>
    <property type="match status" value="1"/>
</dbReference>
<organism evidence="3 4">
    <name type="scientific">Paractinoplanes globisporus</name>
    <dbReference type="NCBI Taxonomy" id="113565"/>
    <lineage>
        <taxon>Bacteria</taxon>
        <taxon>Bacillati</taxon>
        <taxon>Actinomycetota</taxon>
        <taxon>Actinomycetes</taxon>
        <taxon>Micromonosporales</taxon>
        <taxon>Micromonosporaceae</taxon>
        <taxon>Paractinoplanes</taxon>
    </lineage>
</organism>
<dbReference type="Proteomes" id="UP001602245">
    <property type="component" value="Unassembled WGS sequence"/>
</dbReference>
<keyword evidence="4" id="KW-1185">Reference proteome</keyword>
<dbReference type="SUPFAM" id="SSF141868">
    <property type="entry name" value="EAL domain-like"/>
    <property type="match status" value="1"/>
</dbReference>
<dbReference type="EMBL" id="JBIAZU010000002">
    <property type="protein sequence ID" value="MFF5289762.1"/>
    <property type="molecule type" value="Genomic_DNA"/>
</dbReference>
<name>A0ABW6W8X7_9ACTN</name>
<reference evidence="3 4" key="1">
    <citation type="submission" date="2024-10" db="EMBL/GenBank/DDBJ databases">
        <title>The Natural Products Discovery Center: Release of the First 8490 Sequenced Strains for Exploring Actinobacteria Biosynthetic Diversity.</title>
        <authorList>
            <person name="Kalkreuter E."/>
            <person name="Kautsar S.A."/>
            <person name="Yang D."/>
            <person name="Bader C.D."/>
            <person name="Teijaro C.N."/>
            <person name="Fluegel L."/>
            <person name="Davis C.M."/>
            <person name="Simpson J.R."/>
            <person name="Lauterbach L."/>
            <person name="Steele A.D."/>
            <person name="Gui C."/>
            <person name="Meng S."/>
            <person name="Li G."/>
            <person name="Viehrig K."/>
            <person name="Ye F."/>
            <person name="Su P."/>
            <person name="Kiefer A.F."/>
            <person name="Nichols A."/>
            <person name="Cepeda A.J."/>
            <person name="Yan W."/>
            <person name="Fan B."/>
            <person name="Jiang Y."/>
            <person name="Adhikari A."/>
            <person name="Zheng C.-J."/>
            <person name="Schuster L."/>
            <person name="Cowan T.M."/>
            <person name="Smanski M.J."/>
            <person name="Chevrette M.G."/>
            <person name="De Carvalho L.P.S."/>
            <person name="Shen B."/>
        </authorList>
    </citation>
    <scope>NUCLEOTIDE SEQUENCE [LARGE SCALE GENOMIC DNA]</scope>
    <source>
        <strain evidence="3 4">NPDC000087</strain>
    </source>
</reference>
<dbReference type="Pfam" id="PF00563">
    <property type="entry name" value="EAL"/>
    <property type="match status" value="1"/>
</dbReference>
<feature type="domain" description="HDOD" evidence="2">
    <location>
        <begin position="195"/>
        <end position="386"/>
    </location>
</feature>
<proteinExistence type="predicted"/>
<accession>A0ABW6W8X7</accession>
<dbReference type="Gene3D" id="3.20.20.450">
    <property type="entry name" value="EAL domain"/>
    <property type="match status" value="1"/>
</dbReference>
<dbReference type="RefSeq" id="WP_245577681.1">
    <property type="nucleotide sequence ID" value="NZ_JBIAZU010000002.1"/>
</dbReference>
<evidence type="ECO:0000259" key="1">
    <source>
        <dbReference type="PROSITE" id="PS50883"/>
    </source>
</evidence>
<dbReference type="SMART" id="SM00052">
    <property type="entry name" value="EAL"/>
    <property type="match status" value="1"/>
</dbReference>
<dbReference type="InterPro" id="IPR035919">
    <property type="entry name" value="EAL_sf"/>
</dbReference>
<dbReference type="PANTHER" id="PTHR33525">
    <property type="match status" value="1"/>
</dbReference>
<evidence type="ECO:0000313" key="3">
    <source>
        <dbReference type="EMBL" id="MFF5289762.1"/>
    </source>
</evidence>
<sequence>MARQPIFDRDGDVVAYELLFRGSMDAIDAQRRDSFATSQVIVNAFTEFGLDEVAGDRTCFINMTREFLVGDLPLPFGPDHVVLEVLETVTADDELVEGVTALAAAGYRIALDDFVWGAGHERLIPLASYVKLDLLHGVTERIDQIVDACRSRPGLQIVAEGLETPEHVALSDHYGFELRQGYVLSRPQVLTAASLAPSRLHRLELVAALGTADADLEKVITIVAGDPALSMRVLRASNSAAACPATRVSSIRQAVVMLGLEQIRRWAMLMVVDDVAEATQAQMEEALITARLCMNLAPTFDMDPDAAFVAGLITAVAGLLGVTPATLAHHLPLTTELESGLTRGTGPLGRLLRTVEAYQRGDLEALAGRYSCTDLARTVMEAMRWSKTAFPGS</sequence>
<evidence type="ECO:0000259" key="2">
    <source>
        <dbReference type="PROSITE" id="PS51833"/>
    </source>
</evidence>
<evidence type="ECO:0000313" key="4">
    <source>
        <dbReference type="Proteomes" id="UP001602245"/>
    </source>
</evidence>
<protein>
    <submittedName>
        <fullName evidence="3">EAL and HDOD domain-containing protein</fullName>
    </submittedName>
</protein>
<dbReference type="InterPro" id="IPR001633">
    <property type="entry name" value="EAL_dom"/>
</dbReference>
<comment type="caution">
    <text evidence="3">The sequence shown here is derived from an EMBL/GenBank/DDBJ whole genome shotgun (WGS) entry which is preliminary data.</text>
</comment>
<dbReference type="PANTHER" id="PTHR33525:SF4">
    <property type="entry name" value="CYCLIC DI-GMP PHOSPHODIESTERASE CDGJ"/>
    <property type="match status" value="1"/>
</dbReference>
<feature type="domain" description="EAL" evidence="1">
    <location>
        <begin position="1"/>
        <end position="201"/>
    </location>
</feature>
<dbReference type="InterPro" id="IPR013976">
    <property type="entry name" value="HDOD"/>
</dbReference>